<gene>
    <name evidence="2" type="ORF">CCAP1982_LOCUS21000</name>
</gene>
<reference evidence="2" key="1">
    <citation type="submission" date="2020-11" db="EMBL/GenBank/DDBJ databases">
        <authorList>
            <person name="Whitehead M."/>
        </authorList>
    </citation>
    <scope>NUCLEOTIDE SEQUENCE</scope>
    <source>
        <strain evidence="2">EGII</strain>
    </source>
</reference>
<keyword evidence="3" id="KW-1185">Reference proteome</keyword>
<protein>
    <submittedName>
        <fullName evidence="2">(Mediterranean fruit fly) hypothetical protein</fullName>
    </submittedName>
</protein>
<proteinExistence type="predicted"/>
<dbReference type="Proteomes" id="UP000606786">
    <property type="component" value="Unassembled WGS sequence"/>
</dbReference>
<comment type="caution">
    <text evidence="2">The sequence shown here is derived from an EMBL/GenBank/DDBJ whole genome shotgun (WGS) entry which is preliminary data.</text>
</comment>
<organism evidence="2 3">
    <name type="scientific">Ceratitis capitata</name>
    <name type="common">Mediterranean fruit fly</name>
    <name type="synonym">Tephritis capitata</name>
    <dbReference type="NCBI Taxonomy" id="7213"/>
    <lineage>
        <taxon>Eukaryota</taxon>
        <taxon>Metazoa</taxon>
        <taxon>Ecdysozoa</taxon>
        <taxon>Arthropoda</taxon>
        <taxon>Hexapoda</taxon>
        <taxon>Insecta</taxon>
        <taxon>Pterygota</taxon>
        <taxon>Neoptera</taxon>
        <taxon>Endopterygota</taxon>
        <taxon>Diptera</taxon>
        <taxon>Brachycera</taxon>
        <taxon>Muscomorpha</taxon>
        <taxon>Tephritoidea</taxon>
        <taxon>Tephritidae</taxon>
        <taxon>Ceratitis</taxon>
        <taxon>Ceratitis</taxon>
    </lineage>
</organism>
<feature type="region of interest" description="Disordered" evidence="1">
    <location>
        <begin position="48"/>
        <end position="73"/>
    </location>
</feature>
<sequence>MRLQQRRAKSESNDSQPTAASFILHVIEGFPAIELALRRKTTIVGAFKEKNIEEDERRKRKKSLKNGMKTKDP</sequence>
<evidence type="ECO:0000313" key="2">
    <source>
        <dbReference type="EMBL" id="CAD7012901.1"/>
    </source>
</evidence>
<dbReference type="AlphaFoldDB" id="A0A811VD30"/>
<evidence type="ECO:0000313" key="3">
    <source>
        <dbReference type="Proteomes" id="UP000606786"/>
    </source>
</evidence>
<dbReference type="EMBL" id="CAJHJT010000056">
    <property type="protein sequence ID" value="CAD7012901.1"/>
    <property type="molecule type" value="Genomic_DNA"/>
</dbReference>
<evidence type="ECO:0000256" key="1">
    <source>
        <dbReference type="SAM" id="MobiDB-lite"/>
    </source>
</evidence>
<name>A0A811VD30_CERCA</name>
<feature type="compositionally biased region" description="Basic and acidic residues" evidence="1">
    <location>
        <begin position="48"/>
        <end position="57"/>
    </location>
</feature>
<accession>A0A811VD30</accession>